<evidence type="ECO:0000313" key="10">
    <source>
        <dbReference type="Proteomes" id="UP000218083"/>
    </source>
</evidence>
<dbReference type="PROSITE" id="PS50112">
    <property type="entry name" value="PAS"/>
    <property type="match status" value="1"/>
</dbReference>
<dbReference type="InterPro" id="IPR035965">
    <property type="entry name" value="PAS-like_dom_sf"/>
</dbReference>
<feature type="compositionally biased region" description="Basic and acidic residues" evidence="6">
    <location>
        <begin position="1"/>
        <end position="20"/>
    </location>
</feature>
<dbReference type="InterPro" id="IPR001610">
    <property type="entry name" value="PAC"/>
</dbReference>
<accession>A0A2A2FLB3</accession>
<dbReference type="Pfam" id="PF13185">
    <property type="entry name" value="GAF_2"/>
    <property type="match status" value="1"/>
</dbReference>
<sequence length="555" mass="60888">MTRREFPTDPEPERSERADRSATSASTDAVDEALKTRAMDEAPVGITVADATRPDMPLVYVNAAFERITGYSTSYAIGRNCRFLQGQATRERPVSRMRAAIQREEPVTVELRNYRRNGELFWNEVTLAPLRDDAGEIAYYVGFQQDVTRRKRAEQAVADRAARIERERAAQTRLLERLDGVVADVTEAVALASSREELRREVVRSIADTYAGAWIGTYDPATETVEPRAADGEVAPEPEPIRVGAADAGERPVTLAVATAVEERDVRFEPIGTDGPDGAGEAVAGVPLHFGEATYGALAVYVQTREFQEYERDVLAAVGRTVAIGINAIESQRTLRGDGVVEFRLALGDHPLASFGEALSCSLRHLGTVGDRGERSLLFELTDGDGADEEAIRAAGERAGVTVHGVLASTTATPVVEVGVEETAFEELLREYSGDLCGWAVEDGIAIATVEVGRETLARSLASDAVEEFAHAELRSYRRRERDHETRREFVGDIETQLTERQLAALLRAHTSGYFEWPHETTGDEIADSMGISRSTFHQHLRAAQRKIAAAIFDR</sequence>
<dbReference type="SUPFAM" id="SSF55781">
    <property type="entry name" value="GAF domain-like"/>
    <property type="match status" value="1"/>
</dbReference>
<comment type="caution">
    <text evidence="9">The sequence shown here is derived from an EMBL/GenBank/DDBJ whole genome shotgun (WGS) entry which is preliminary data.</text>
</comment>
<dbReference type="Pfam" id="PF13426">
    <property type="entry name" value="PAS_9"/>
    <property type="match status" value="1"/>
</dbReference>
<dbReference type="SMART" id="SM00086">
    <property type="entry name" value="PAC"/>
    <property type="match status" value="1"/>
</dbReference>
<keyword evidence="4" id="KW-0805">Transcription regulation</keyword>
<protein>
    <recommendedName>
        <fullName evidence="11">Bacterio-opsin activator</fullName>
    </recommendedName>
</protein>
<evidence type="ECO:0000256" key="3">
    <source>
        <dbReference type="ARBA" id="ARBA00022991"/>
    </source>
</evidence>
<dbReference type="InterPro" id="IPR031803">
    <property type="entry name" value="BAT_GAF/HTH-assoc"/>
</dbReference>
<dbReference type="Gene3D" id="3.30.450.20">
    <property type="entry name" value="PAS domain"/>
    <property type="match status" value="1"/>
</dbReference>
<dbReference type="InterPro" id="IPR007050">
    <property type="entry name" value="HTH_bacterioopsin"/>
</dbReference>
<keyword evidence="1" id="KW-0285">Flavoprotein</keyword>
<evidence type="ECO:0000256" key="5">
    <source>
        <dbReference type="ARBA" id="ARBA00023163"/>
    </source>
</evidence>
<evidence type="ECO:0000313" key="9">
    <source>
        <dbReference type="EMBL" id="PAU85345.1"/>
    </source>
</evidence>
<dbReference type="EMBL" id="NSKC01000001">
    <property type="protein sequence ID" value="PAU85345.1"/>
    <property type="molecule type" value="Genomic_DNA"/>
</dbReference>
<name>A0A2A2FLB3_9EURY</name>
<evidence type="ECO:0008006" key="11">
    <source>
        <dbReference type="Google" id="ProtNLM"/>
    </source>
</evidence>
<feature type="domain" description="PAS" evidence="7">
    <location>
        <begin position="31"/>
        <end position="80"/>
    </location>
</feature>
<dbReference type="PANTHER" id="PTHR47429:SF2">
    <property type="entry name" value="PROTEIN TWIN LOV 1"/>
    <property type="match status" value="1"/>
</dbReference>
<dbReference type="InterPro" id="IPR003018">
    <property type="entry name" value="GAF"/>
</dbReference>
<evidence type="ECO:0000259" key="7">
    <source>
        <dbReference type="PROSITE" id="PS50112"/>
    </source>
</evidence>
<evidence type="ECO:0000256" key="4">
    <source>
        <dbReference type="ARBA" id="ARBA00023015"/>
    </source>
</evidence>
<dbReference type="PROSITE" id="PS50113">
    <property type="entry name" value="PAC"/>
    <property type="match status" value="1"/>
</dbReference>
<keyword evidence="10" id="KW-1185">Reference proteome</keyword>
<dbReference type="Pfam" id="PF04967">
    <property type="entry name" value="HTH_10"/>
    <property type="match status" value="1"/>
</dbReference>
<evidence type="ECO:0000259" key="8">
    <source>
        <dbReference type="PROSITE" id="PS50113"/>
    </source>
</evidence>
<evidence type="ECO:0000256" key="2">
    <source>
        <dbReference type="ARBA" id="ARBA00022643"/>
    </source>
</evidence>
<organism evidence="9 10">
    <name type="scientific">Halorubrum salipaludis</name>
    <dbReference type="NCBI Taxonomy" id="2032630"/>
    <lineage>
        <taxon>Archaea</taxon>
        <taxon>Methanobacteriati</taxon>
        <taxon>Methanobacteriota</taxon>
        <taxon>Stenosarchaea group</taxon>
        <taxon>Halobacteria</taxon>
        <taxon>Halobacteriales</taxon>
        <taxon>Haloferacaceae</taxon>
        <taxon>Halorubrum</taxon>
    </lineage>
</organism>
<dbReference type="Gene3D" id="3.30.450.40">
    <property type="match status" value="1"/>
</dbReference>
<keyword evidence="2" id="KW-0288">FMN</keyword>
<dbReference type="InterPro" id="IPR000014">
    <property type="entry name" value="PAS"/>
</dbReference>
<dbReference type="RefSeq" id="WP_095635462.1">
    <property type="nucleotide sequence ID" value="NZ_NSKC01000001.1"/>
</dbReference>
<dbReference type="NCBIfam" id="TIGR00229">
    <property type="entry name" value="sensory_box"/>
    <property type="match status" value="1"/>
</dbReference>
<dbReference type="AlphaFoldDB" id="A0A2A2FLB3"/>
<proteinExistence type="predicted"/>
<dbReference type="SUPFAM" id="SSF55785">
    <property type="entry name" value="PYP-like sensor domain (PAS domain)"/>
    <property type="match status" value="1"/>
</dbReference>
<evidence type="ECO:0000256" key="6">
    <source>
        <dbReference type="SAM" id="MobiDB-lite"/>
    </source>
</evidence>
<keyword evidence="3" id="KW-0157">Chromophore</keyword>
<evidence type="ECO:0000256" key="1">
    <source>
        <dbReference type="ARBA" id="ARBA00022630"/>
    </source>
</evidence>
<dbReference type="Pfam" id="PF15915">
    <property type="entry name" value="BAT"/>
    <property type="match status" value="1"/>
</dbReference>
<keyword evidence="5" id="KW-0804">Transcription</keyword>
<gene>
    <name evidence="9" type="ORF">CK500_01355</name>
</gene>
<dbReference type="OrthoDB" id="106505at2157"/>
<dbReference type="InterPro" id="IPR000700">
    <property type="entry name" value="PAS-assoc_C"/>
</dbReference>
<feature type="domain" description="PAC" evidence="8">
    <location>
        <begin position="107"/>
        <end position="159"/>
    </location>
</feature>
<reference evidence="9 10" key="1">
    <citation type="submission" date="2017-08" db="EMBL/GenBank/DDBJ databases">
        <title>The strain WRN001 was isolated from Binhai saline alkaline soil, Tianjin, China.</title>
        <authorList>
            <person name="Liu D."/>
            <person name="Zhang G."/>
        </authorList>
    </citation>
    <scope>NUCLEOTIDE SEQUENCE [LARGE SCALE GENOMIC DNA]</scope>
    <source>
        <strain evidence="9 10">WN019</strain>
    </source>
</reference>
<dbReference type="PANTHER" id="PTHR47429">
    <property type="entry name" value="PROTEIN TWIN LOV 1"/>
    <property type="match status" value="1"/>
</dbReference>
<feature type="region of interest" description="Disordered" evidence="6">
    <location>
        <begin position="1"/>
        <end position="29"/>
    </location>
</feature>
<dbReference type="CDD" id="cd00130">
    <property type="entry name" value="PAS"/>
    <property type="match status" value="1"/>
</dbReference>
<dbReference type="Proteomes" id="UP000218083">
    <property type="component" value="Unassembled WGS sequence"/>
</dbReference>
<dbReference type="InterPro" id="IPR029016">
    <property type="entry name" value="GAF-like_dom_sf"/>
</dbReference>